<comment type="subcellular location">
    <subcellularLocation>
        <location evidence="1">Cytoplasm</location>
    </subcellularLocation>
</comment>
<evidence type="ECO:0000256" key="1">
    <source>
        <dbReference type="ARBA" id="ARBA00004496"/>
    </source>
</evidence>
<protein>
    <submittedName>
        <fullName evidence="13">Uncharacterized protein</fullName>
    </submittedName>
</protein>
<keyword evidence="14" id="KW-1185">Reference proteome</keyword>
<dbReference type="SUPFAM" id="SSF56112">
    <property type="entry name" value="Protein kinase-like (PK-like)"/>
    <property type="match status" value="1"/>
</dbReference>
<evidence type="ECO:0000256" key="6">
    <source>
        <dbReference type="ARBA" id="ARBA00022840"/>
    </source>
</evidence>
<dbReference type="InterPro" id="IPR033699">
    <property type="entry name" value="POLO_box_Plk4_1"/>
</dbReference>
<keyword evidence="4" id="KW-0547">Nucleotide-binding</keyword>
<dbReference type="InterPro" id="IPR030616">
    <property type="entry name" value="Aur-like"/>
</dbReference>
<evidence type="ECO:0000256" key="7">
    <source>
        <dbReference type="ARBA" id="ARBA00047899"/>
    </source>
</evidence>
<sequence length="452" mass="51268">MNTFCGTPNYLPPEMIARNGYSNQVDIWSLGILIYQLLVGRPPVEGDNPKDTMKKIPLSEIHIPELLSEHAKDLISKTLEKNPTRRISIENLLDHPFLARRERTMSDISDLHSRFSQISHSQHGQQQSNSFYNNRPQATTSAAHQRGASRQSSRRSSVSSNVSENSRTTGRKSRSHSVERIPSREYMPPPQTPSIQSYSANTTRDPSTGYGSGISQNIDTSGSRISPRSGKSAPAITPHYRQQSLPTRFTTRDVAIEPQTTNDLSPLPQLCARRLIPTRSQKNKNICHIISGERLVLETLDQDGFIKKSILVACRSQTVTEYTPSYDNQKVTPKEQPYLPNGIGRSEIHRYPDIPAKLRKKWNYLHAYSQLIKSKTTKIKIWTDLGDARLMENGSFEVNFYGGERFEQKEGDEVGSYFDYAGKRRTIDGNYPNTTIEHHLAHANRQYESVKR</sequence>
<dbReference type="PROSITE" id="PS51985">
    <property type="entry name" value="CPB2"/>
    <property type="match status" value="1"/>
</dbReference>
<organism evidence="13">
    <name type="scientific">Oikopleura dioica</name>
    <name type="common">Tunicate</name>
    <dbReference type="NCBI Taxonomy" id="34765"/>
    <lineage>
        <taxon>Eukaryota</taxon>
        <taxon>Metazoa</taxon>
        <taxon>Chordata</taxon>
        <taxon>Tunicata</taxon>
        <taxon>Appendicularia</taxon>
        <taxon>Copelata</taxon>
        <taxon>Oikopleuridae</taxon>
        <taxon>Oikopleura</taxon>
    </lineage>
</organism>
<feature type="compositionally biased region" description="Low complexity" evidence="9">
    <location>
        <begin position="149"/>
        <end position="167"/>
    </location>
</feature>
<dbReference type="InterPro" id="IPR000719">
    <property type="entry name" value="Prot_kinase_dom"/>
</dbReference>
<feature type="compositionally biased region" description="Polar residues" evidence="9">
    <location>
        <begin position="213"/>
        <end position="226"/>
    </location>
</feature>
<dbReference type="Gene3D" id="1.10.510.10">
    <property type="entry name" value="Transferase(Phosphotransferase) domain 1"/>
    <property type="match status" value="1"/>
</dbReference>
<keyword evidence="6" id="KW-0067">ATP-binding</keyword>
<evidence type="ECO:0000256" key="2">
    <source>
        <dbReference type="ARBA" id="ARBA00022527"/>
    </source>
</evidence>
<accession>E4Y1U4</accession>
<dbReference type="GO" id="GO:0004674">
    <property type="term" value="F:protein serine/threonine kinase activity"/>
    <property type="evidence" value="ECO:0007669"/>
    <property type="project" value="UniProtKB-KW"/>
</dbReference>
<dbReference type="Pfam" id="PF00069">
    <property type="entry name" value="Pkinase"/>
    <property type="match status" value="1"/>
</dbReference>
<feature type="region of interest" description="Disordered" evidence="9">
    <location>
        <begin position="116"/>
        <end position="248"/>
    </location>
</feature>
<dbReference type="OrthoDB" id="10070999at2759"/>
<feature type="compositionally biased region" description="Polar residues" evidence="9">
    <location>
        <begin position="193"/>
        <end position="206"/>
    </location>
</feature>
<dbReference type="Pfam" id="PF18190">
    <property type="entry name" value="Plk4_PB1"/>
    <property type="match status" value="1"/>
</dbReference>
<dbReference type="PROSITE" id="PS51984">
    <property type="entry name" value="CPB1"/>
    <property type="match status" value="1"/>
</dbReference>
<evidence type="ECO:0000256" key="5">
    <source>
        <dbReference type="ARBA" id="ARBA00022777"/>
    </source>
</evidence>
<dbReference type="InParanoid" id="E4Y1U4"/>
<dbReference type="PANTHER" id="PTHR24350">
    <property type="entry name" value="SERINE/THREONINE-PROTEIN KINASE IAL-RELATED"/>
    <property type="match status" value="1"/>
</dbReference>
<dbReference type="SMART" id="SM00220">
    <property type="entry name" value="S_TKc"/>
    <property type="match status" value="1"/>
</dbReference>
<feature type="compositionally biased region" description="Low complexity" evidence="9">
    <location>
        <begin position="116"/>
        <end position="130"/>
    </location>
</feature>
<evidence type="ECO:0000259" key="11">
    <source>
        <dbReference type="PROSITE" id="PS51984"/>
    </source>
</evidence>
<evidence type="ECO:0000313" key="14">
    <source>
        <dbReference type="Proteomes" id="UP000001307"/>
    </source>
</evidence>
<keyword evidence="3" id="KW-0808">Transferase</keyword>
<comment type="catalytic activity">
    <reaction evidence="7">
        <text>L-threonyl-[protein] + ATP = O-phospho-L-threonyl-[protein] + ADP + H(+)</text>
        <dbReference type="Rhea" id="RHEA:46608"/>
        <dbReference type="Rhea" id="RHEA-COMP:11060"/>
        <dbReference type="Rhea" id="RHEA-COMP:11605"/>
        <dbReference type="ChEBI" id="CHEBI:15378"/>
        <dbReference type="ChEBI" id="CHEBI:30013"/>
        <dbReference type="ChEBI" id="CHEBI:30616"/>
        <dbReference type="ChEBI" id="CHEBI:61977"/>
        <dbReference type="ChEBI" id="CHEBI:456216"/>
        <dbReference type="EC" id="2.7.11.1"/>
    </reaction>
</comment>
<comment type="catalytic activity">
    <reaction evidence="8">
        <text>L-seryl-[protein] + ATP = O-phospho-L-seryl-[protein] + ADP + H(+)</text>
        <dbReference type="Rhea" id="RHEA:17989"/>
        <dbReference type="Rhea" id="RHEA-COMP:9863"/>
        <dbReference type="Rhea" id="RHEA-COMP:11604"/>
        <dbReference type="ChEBI" id="CHEBI:15378"/>
        <dbReference type="ChEBI" id="CHEBI:29999"/>
        <dbReference type="ChEBI" id="CHEBI:30616"/>
        <dbReference type="ChEBI" id="CHEBI:83421"/>
        <dbReference type="ChEBI" id="CHEBI:456216"/>
        <dbReference type="EC" id="2.7.11.1"/>
    </reaction>
</comment>
<reference evidence="13" key="1">
    <citation type="journal article" date="2010" name="Science">
        <title>Plasticity of animal genome architecture unmasked by rapid evolution of a pelagic tunicate.</title>
        <authorList>
            <person name="Denoeud F."/>
            <person name="Henriet S."/>
            <person name="Mungpakdee S."/>
            <person name="Aury J.M."/>
            <person name="Da Silva C."/>
            <person name="Brinkmann H."/>
            <person name="Mikhaleva J."/>
            <person name="Olsen L.C."/>
            <person name="Jubin C."/>
            <person name="Canestro C."/>
            <person name="Bouquet J.M."/>
            <person name="Danks G."/>
            <person name="Poulain J."/>
            <person name="Campsteijn C."/>
            <person name="Adamski M."/>
            <person name="Cross I."/>
            <person name="Yadetie F."/>
            <person name="Muffato M."/>
            <person name="Louis A."/>
            <person name="Butcher S."/>
            <person name="Tsagkogeorga G."/>
            <person name="Konrad A."/>
            <person name="Singh S."/>
            <person name="Jensen M.F."/>
            <person name="Cong E.H."/>
            <person name="Eikeseth-Otteraa H."/>
            <person name="Noel B."/>
            <person name="Anthouard V."/>
            <person name="Porcel B.M."/>
            <person name="Kachouri-Lafond R."/>
            <person name="Nishino A."/>
            <person name="Ugolini M."/>
            <person name="Chourrout P."/>
            <person name="Nishida H."/>
            <person name="Aasland R."/>
            <person name="Huzurbazar S."/>
            <person name="Westhof E."/>
            <person name="Delsuc F."/>
            <person name="Lehrach H."/>
            <person name="Reinhardt R."/>
            <person name="Weissenbach J."/>
            <person name="Roy S.W."/>
            <person name="Artiguenave F."/>
            <person name="Postlethwait J.H."/>
            <person name="Manak J.R."/>
            <person name="Thompson E.M."/>
            <person name="Jaillon O."/>
            <person name="Du Pasquier L."/>
            <person name="Boudinot P."/>
            <person name="Liberles D.A."/>
            <person name="Volff J.N."/>
            <person name="Philippe H."/>
            <person name="Lenhard B."/>
            <person name="Roest Crollius H."/>
            <person name="Wincker P."/>
            <person name="Chourrout D."/>
        </authorList>
    </citation>
    <scope>NUCLEOTIDE SEQUENCE [LARGE SCALE GENOMIC DNA]</scope>
</reference>
<evidence type="ECO:0000256" key="3">
    <source>
        <dbReference type="ARBA" id="ARBA00022679"/>
    </source>
</evidence>
<proteinExistence type="predicted"/>
<keyword evidence="5" id="KW-0418">Kinase</keyword>
<dbReference type="PROSITE" id="PS50011">
    <property type="entry name" value="PROTEIN_KINASE_DOM"/>
    <property type="match status" value="1"/>
</dbReference>
<feature type="domain" description="Protein kinase" evidence="10">
    <location>
        <begin position="1"/>
        <end position="98"/>
    </location>
</feature>
<dbReference type="InterPro" id="IPR046437">
    <property type="entry name" value="Ser_Thr-PK_POLO_box_1_sf"/>
</dbReference>
<dbReference type="Proteomes" id="UP000001307">
    <property type="component" value="Unassembled WGS sequence"/>
</dbReference>
<dbReference type="InterPro" id="IPR033698">
    <property type="entry name" value="POLO_box_Plk4_2"/>
</dbReference>
<evidence type="ECO:0000313" key="13">
    <source>
        <dbReference type="EMBL" id="CBY15838.1"/>
    </source>
</evidence>
<dbReference type="GO" id="GO:0005524">
    <property type="term" value="F:ATP binding"/>
    <property type="evidence" value="ECO:0007669"/>
    <property type="project" value="UniProtKB-KW"/>
</dbReference>
<dbReference type="Gene3D" id="3.30.1120.120">
    <property type="match status" value="1"/>
</dbReference>
<feature type="domain" description="Cryptic POLO box 1 (CPB1)" evidence="11">
    <location>
        <begin position="262"/>
        <end position="375"/>
    </location>
</feature>
<gene>
    <name evidence="13" type="ORF">GSOID_T00014161001</name>
</gene>
<feature type="domain" description="Cryptic POLO box 2 (CPB2)" evidence="12">
    <location>
        <begin position="376"/>
        <end position="452"/>
    </location>
</feature>
<feature type="compositionally biased region" description="Polar residues" evidence="9">
    <location>
        <begin position="131"/>
        <end position="143"/>
    </location>
</feature>
<name>E4Y1U4_OIKDI</name>
<evidence type="ECO:0000256" key="9">
    <source>
        <dbReference type="SAM" id="MobiDB-lite"/>
    </source>
</evidence>
<evidence type="ECO:0000256" key="4">
    <source>
        <dbReference type="ARBA" id="ARBA00022741"/>
    </source>
</evidence>
<dbReference type="EMBL" id="FN653694">
    <property type="protein sequence ID" value="CBY15838.1"/>
    <property type="molecule type" value="Genomic_DNA"/>
</dbReference>
<evidence type="ECO:0000259" key="10">
    <source>
        <dbReference type="PROSITE" id="PS50011"/>
    </source>
</evidence>
<dbReference type="AlphaFoldDB" id="E4Y1U4"/>
<dbReference type="InterPro" id="IPR011009">
    <property type="entry name" value="Kinase-like_dom_sf"/>
</dbReference>
<dbReference type="GO" id="GO:0005737">
    <property type="term" value="C:cytoplasm"/>
    <property type="evidence" value="ECO:0007669"/>
    <property type="project" value="UniProtKB-SubCell"/>
</dbReference>
<evidence type="ECO:0000256" key="8">
    <source>
        <dbReference type="ARBA" id="ARBA00048679"/>
    </source>
</evidence>
<keyword evidence="2" id="KW-0723">Serine/threonine-protein kinase</keyword>
<evidence type="ECO:0000259" key="12">
    <source>
        <dbReference type="PROSITE" id="PS51985"/>
    </source>
</evidence>